<evidence type="ECO:0000256" key="2">
    <source>
        <dbReference type="SAM" id="Phobius"/>
    </source>
</evidence>
<dbReference type="EMBL" id="JBIRWE010000010">
    <property type="protein sequence ID" value="MFI1966627.1"/>
    <property type="molecule type" value="Genomic_DNA"/>
</dbReference>
<feature type="transmembrane region" description="Helical" evidence="2">
    <location>
        <begin position="100"/>
        <end position="119"/>
    </location>
</feature>
<gene>
    <name evidence="3" type="ORF">ACH429_21370</name>
</gene>
<keyword evidence="4" id="KW-1185">Reference proteome</keyword>
<evidence type="ECO:0000313" key="3">
    <source>
        <dbReference type="EMBL" id="MFI1966627.1"/>
    </source>
</evidence>
<dbReference type="Proteomes" id="UP001611548">
    <property type="component" value="Unassembled WGS sequence"/>
</dbReference>
<evidence type="ECO:0008006" key="5">
    <source>
        <dbReference type="Google" id="ProtNLM"/>
    </source>
</evidence>
<feature type="region of interest" description="Disordered" evidence="1">
    <location>
        <begin position="1"/>
        <end position="40"/>
    </location>
</feature>
<evidence type="ECO:0000313" key="4">
    <source>
        <dbReference type="Proteomes" id="UP001611548"/>
    </source>
</evidence>
<proteinExistence type="predicted"/>
<comment type="caution">
    <text evidence="3">The sequence shown here is derived from an EMBL/GenBank/DDBJ whole genome shotgun (WGS) entry which is preliminary data.</text>
</comment>
<feature type="transmembrane region" description="Helical" evidence="2">
    <location>
        <begin position="126"/>
        <end position="145"/>
    </location>
</feature>
<reference evidence="3 4" key="1">
    <citation type="submission" date="2024-10" db="EMBL/GenBank/DDBJ databases">
        <title>The Natural Products Discovery Center: Release of the First 8490 Sequenced Strains for Exploring Actinobacteria Biosynthetic Diversity.</title>
        <authorList>
            <person name="Kalkreuter E."/>
            <person name="Kautsar S.A."/>
            <person name="Yang D."/>
            <person name="Bader C.D."/>
            <person name="Teijaro C.N."/>
            <person name="Fluegel L."/>
            <person name="Davis C.M."/>
            <person name="Simpson J.R."/>
            <person name="Lauterbach L."/>
            <person name="Steele A.D."/>
            <person name="Gui C."/>
            <person name="Meng S."/>
            <person name="Li G."/>
            <person name="Viehrig K."/>
            <person name="Ye F."/>
            <person name="Su P."/>
            <person name="Kiefer A.F."/>
            <person name="Nichols A."/>
            <person name="Cepeda A.J."/>
            <person name="Yan W."/>
            <person name="Fan B."/>
            <person name="Jiang Y."/>
            <person name="Adhikari A."/>
            <person name="Zheng C.-J."/>
            <person name="Schuster L."/>
            <person name="Cowan T.M."/>
            <person name="Smanski M.J."/>
            <person name="Chevrette M.G."/>
            <person name="De Carvalho L.P.S."/>
            <person name="Shen B."/>
        </authorList>
    </citation>
    <scope>NUCLEOTIDE SEQUENCE [LARGE SCALE GENOMIC DNA]</scope>
    <source>
        <strain evidence="3 4">NPDC020327</strain>
    </source>
</reference>
<protein>
    <recommendedName>
        <fullName evidence="5">ABC transporter permease</fullName>
    </recommendedName>
</protein>
<evidence type="ECO:0000256" key="1">
    <source>
        <dbReference type="SAM" id="MobiDB-lite"/>
    </source>
</evidence>
<keyword evidence="2" id="KW-1133">Transmembrane helix</keyword>
<name>A0ABW7UYY1_9ACTN</name>
<feature type="transmembrane region" description="Helical" evidence="2">
    <location>
        <begin position="179"/>
        <end position="198"/>
    </location>
</feature>
<keyword evidence="2" id="KW-0472">Membrane</keyword>
<feature type="compositionally biased region" description="Pro residues" evidence="1">
    <location>
        <begin position="1"/>
        <end position="12"/>
    </location>
</feature>
<sequence>MTAPMPPNGQPPHDPRRKPPAPGAPVGSEDAGGDDDGGPGLTRADFRRGALIALGLTAAGVLLGLLWLWLAPRVPLISDGKAVYFKDSEGEEAIAADGTFVLIAAGFGLLTALAVFLLFRRGGIAVVVGTVVGALLGSIVAWRLGVWLGPTSDVPAHARAVGAGKVFEAPLQLRAKGALMIWPLMAAAAHLALTAFFGPRDPAETSPPL</sequence>
<dbReference type="RefSeq" id="WP_079101761.1">
    <property type="nucleotide sequence ID" value="NZ_JBIRWE010000010.1"/>
</dbReference>
<organism evidence="3 4">
    <name type="scientific">Streptomyces pathocidini</name>
    <dbReference type="NCBI Taxonomy" id="1650571"/>
    <lineage>
        <taxon>Bacteria</taxon>
        <taxon>Bacillati</taxon>
        <taxon>Actinomycetota</taxon>
        <taxon>Actinomycetes</taxon>
        <taxon>Kitasatosporales</taxon>
        <taxon>Streptomycetaceae</taxon>
        <taxon>Streptomyces</taxon>
    </lineage>
</organism>
<feature type="transmembrane region" description="Helical" evidence="2">
    <location>
        <begin position="50"/>
        <end position="70"/>
    </location>
</feature>
<keyword evidence="2" id="KW-0812">Transmembrane</keyword>
<accession>A0ABW7UYY1</accession>